<evidence type="ECO:0000256" key="4">
    <source>
        <dbReference type="ARBA" id="ARBA00017712"/>
    </source>
</evidence>
<dbReference type="GO" id="GO:0045732">
    <property type="term" value="P:positive regulation of protein catabolic process"/>
    <property type="evidence" value="ECO:0007669"/>
    <property type="project" value="TreeGrafter"/>
</dbReference>
<comment type="similarity">
    <text evidence="2">Belongs to the ODC antizyme family.</text>
</comment>
<proteinExistence type="inferred from homology"/>
<gene>
    <name evidence="6" type="ORF">FCIRC_1193</name>
</gene>
<dbReference type="GO" id="GO:0005634">
    <property type="term" value="C:nucleus"/>
    <property type="evidence" value="ECO:0007669"/>
    <property type="project" value="TreeGrafter"/>
</dbReference>
<comment type="subunit">
    <text evidence="3">Interacts with ODC and thereby sterically blocks ODC homodimerization.</text>
</comment>
<evidence type="ECO:0000256" key="5">
    <source>
        <dbReference type="ARBA" id="ARBA00022758"/>
    </source>
</evidence>
<evidence type="ECO:0000313" key="7">
    <source>
        <dbReference type="Proteomes" id="UP000572754"/>
    </source>
</evidence>
<protein>
    <recommendedName>
        <fullName evidence="4">Ornithine decarboxylase antizyme</fullName>
    </recommendedName>
</protein>
<evidence type="ECO:0000256" key="3">
    <source>
        <dbReference type="ARBA" id="ARBA00011486"/>
    </source>
</evidence>
<evidence type="ECO:0000313" key="6">
    <source>
        <dbReference type="EMBL" id="KAF5689844.1"/>
    </source>
</evidence>
<dbReference type="InterPro" id="IPR038581">
    <property type="entry name" value="ODC_AZ_sf"/>
</dbReference>
<dbReference type="PANTHER" id="PTHR10279:SF10">
    <property type="entry name" value="ORNITHINE DECARBOXYLASE ANTIZYME"/>
    <property type="match status" value="1"/>
</dbReference>
<comment type="caution">
    <text evidence="6">The sequence shown here is derived from an EMBL/GenBank/DDBJ whole genome shotgun (WGS) entry which is preliminary data.</text>
</comment>
<dbReference type="Gene3D" id="3.40.630.60">
    <property type="match status" value="1"/>
</dbReference>
<organism evidence="6 7">
    <name type="scientific">Fusarium circinatum</name>
    <name type="common">Pitch canker fungus</name>
    <name type="synonym">Gibberella circinata</name>
    <dbReference type="NCBI Taxonomy" id="48490"/>
    <lineage>
        <taxon>Eukaryota</taxon>
        <taxon>Fungi</taxon>
        <taxon>Dikarya</taxon>
        <taxon>Ascomycota</taxon>
        <taxon>Pezizomycotina</taxon>
        <taxon>Sordariomycetes</taxon>
        <taxon>Hypocreomycetidae</taxon>
        <taxon>Hypocreales</taxon>
        <taxon>Nectriaceae</taxon>
        <taxon>Fusarium</taxon>
        <taxon>Fusarium fujikuroi species complex</taxon>
    </lineage>
</organism>
<reference evidence="6 7" key="2">
    <citation type="submission" date="2020-05" db="EMBL/GenBank/DDBJ databases">
        <title>Identification and distribution of gene clusters putatively required for synthesis of sphingolipid metabolism inhibitors in phylogenetically diverse species of the filamentous fungus Fusarium.</title>
        <authorList>
            <person name="Kim H.-S."/>
            <person name="Busman M."/>
            <person name="Brown D.W."/>
            <person name="Divon H."/>
            <person name="Uhlig S."/>
            <person name="Proctor R.H."/>
        </authorList>
    </citation>
    <scope>NUCLEOTIDE SEQUENCE [LARGE SCALE GENOMIC DNA]</scope>
    <source>
        <strain evidence="6 7">NRRL 25331</strain>
    </source>
</reference>
<keyword evidence="5" id="KW-0688">Ribosomal frameshifting</keyword>
<accession>A0A8H5UG32</accession>
<dbReference type="InterPro" id="IPR016181">
    <property type="entry name" value="Acyl_CoA_acyltransferase"/>
</dbReference>
<dbReference type="Pfam" id="PF02100">
    <property type="entry name" value="ODC_AZ"/>
    <property type="match status" value="1"/>
</dbReference>
<evidence type="ECO:0000256" key="1">
    <source>
        <dbReference type="ARBA" id="ARBA00002307"/>
    </source>
</evidence>
<keyword evidence="7" id="KW-1185">Reference proteome</keyword>
<sequence>MHCSFYPERPEVTKFLGFSPSSFLLNLTAAQTPEILPTPRLTSTLIHTTNPRHSPRLTQNTVANFFARLHNLFLDIRLEANNPQQISLKAFPTRWSEESSHDTLSINFCRSTSSTLTDLHQLYNYGEAAAQKVNVLASCYLVDSAANLKGLHYCTTGVAGAECPPLAALTSSNELALLPKSKKREIPGRRLGRRGGAALSIREECERFFCESMKMIFHGERNSSMNGSGLSGAFLPTPPSDDRLPEHFKPVSDDKLPAYNVTAWLEMWDYAGGASFRAFVADDGEEKSLFVFFDIEGVLGRDLKKALMALIELADGPLDCAHVVTCIDRRIPADDVHSLTKSLQWVGFDMVTLDHWAHGLDVTSKKWMLMGMEL</sequence>
<dbReference type="InterPro" id="IPR002993">
    <property type="entry name" value="ODC_AZ"/>
</dbReference>
<dbReference type="GO" id="GO:0075523">
    <property type="term" value="P:viral translational frameshifting"/>
    <property type="evidence" value="ECO:0007669"/>
    <property type="project" value="UniProtKB-KW"/>
</dbReference>
<reference evidence="7" key="1">
    <citation type="journal article" date="2020" name="BMC Genomics">
        <title>Correction to: Identification and distribution of gene clusters required for synthesis of sphingolipid metabolism inhibitors in diverse species of the filamentous fungus Fusarium.</title>
        <authorList>
            <person name="Kim H.S."/>
            <person name="Lohmar J.M."/>
            <person name="Busman M."/>
            <person name="Brown D.W."/>
            <person name="Naumann T.A."/>
            <person name="Divon H.H."/>
            <person name="Lysoe E."/>
            <person name="Uhlig S."/>
            <person name="Proctor R.H."/>
        </authorList>
    </citation>
    <scope>NUCLEOTIDE SEQUENCE [LARGE SCALE GENOMIC DNA]</scope>
    <source>
        <strain evidence="7">NRRL 25331</strain>
    </source>
</reference>
<dbReference type="EMBL" id="JAAQPE010000041">
    <property type="protein sequence ID" value="KAF5689844.1"/>
    <property type="molecule type" value="Genomic_DNA"/>
</dbReference>
<evidence type="ECO:0000256" key="2">
    <source>
        <dbReference type="ARBA" id="ARBA00008796"/>
    </source>
</evidence>
<dbReference type="SUPFAM" id="SSF55729">
    <property type="entry name" value="Acyl-CoA N-acyltransferases (Nat)"/>
    <property type="match status" value="1"/>
</dbReference>
<dbReference type="GO" id="GO:0008073">
    <property type="term" value="F:ornithine decarboxylase inhibitor activity"/>
    <property type="evidence" value="ECO:0007669"/>
    <property type="project" value="InterPro"/>
</dbReference>
<dbReference type="PANTHER" id="PTHR10279">
    <property type="entry name" value="ORNITHINE DECARBOXYLASE ANTIZYME"/>
    <property type="match status" value="1"/>
</dbReference>
<dbReference type="Proteomes" id="UP000572754">
    <property type="component" value="Unassembled WGS sequence"/>
</dbReference>
<dbReference type="GO" id="GO:0005737">
    <property type="term" value="C:cytoplasm"/>
    <property type="evidence" value="ECO:0007669"/>
    <property type="project" value="TreeGrafter"/>
</dbReference>
<comment type="function">
    <text evidence="1">Ornithine decarboxylase (ODC) antizyme protein that negatively regulates ODC activity and intracellular polyamine biosynthesis in response to increased intracellular polyamine levels. Binds to ODC monomers, inhibiting the assembly of the functional ODC homodimer, and targets the monomers for ubiquitin-independent proteolytic destruction by the 26S proteasome.</text>
</comment>
<dbReference type="AlphaFoldDB" id="A0A8H5UG32"/>
<name>A0A8H5UG32_FUSCI</name>